<dbReference type="PROSITE" id="PS50122">
    <property type="entry name" value="CHEB"/>
    <property type="match status" value="1"/>
</dbReference>
<evidence type="ECO:0000313" key="6">
    <source>
        <dbReference type="EMBL" id="MCP1675126.1"/>
    </source>
</evidence>
<dbReference type="EC" id="3.1.1.61" evidence="2"/>
<evidence type="ECO:0000256" key="2">
    <source>
        <dbReference type="ARBA" id="ARBA00039140"/>
    </source>
</evidence>
<dbReference type="EMBL" id="JALJXV010000005">
    <property type="protein sequence ID" value="MCP1675126.1"/>
    <property type="molecule type" value="Genomic_DNA"/>
</dbReference>
<accession>A0AAE3KBY2</accession>
<dbReference type="GO" id="GO:0006935">
    <property type="term" value="P:chemotaxis"/>
    <property type="evidence" value="ECO:0007669"/>
    <property type="project" value="UniProtKB-UniRule"/>
</dbReference>
<dbReference type="Proteomes" id="UP001205843">
    <property type="component" value="Unassembled WGS sequence"/>
</dbReference>
<dbReference type="GO" id="GO:0005737">
    <property type="term" value="C:cytoplasm"/>
    <property type="evidence" value="ECO:0007669"/>
    <property type="project" value="InterPro"/>
</dbReference>
<keyword evidence="7" id="KW-1185">Reference proteome</keyword>
<dbReference type="AlphaFoldDB" id="A0AAE3KBY2"/>
<dbReference type="CDD" id="cd16432">
    <property type="entry name" value="CheB_Rec"/>
    <property type="match status" value="1"/>
</dbReference>
<comment type="catalytic activity">
    <reaction evidence="3">
        <text>[protein]-L-glutamate 5-O-methyl ester + H2O = L-glutamyl-[protein] + methanol + H(+)</text>
        <dbReference type="Rhea" id="RHEA:23236"/>
        <dbReference type="Rhea" id="RHEA-COMP:10208"/>
        <dbReference type="Rhea" id="RHEA-COMP:10311"/>
        <dbReference type="ChEBI" id="CHEBI:15377"/>
        <dbReference type="ChEBI" id="CHEBI:15378"/>
        <dbReference type="ChEBI" id="CHEBI:17790"/>
        <dbReference type="ChEBI" id="CHEBI:29973"/>
        <dbReference type="ChEBI" id="CHEBI:82795"/>
        <dbReference type="EC" id="3.1.1.61"/>
    </reaction>
</comment>
<keyword evidence="4" id="KW-0145">Chemotaxis</keyword>
<evidence type="ECO:0000259" key="5">
    <source>
        <dbReference type="PROSITE" id="PS50122"/>
    </source>
</evidence>
<dbReference type="InterPro" id="IPR035909">
    <property type="entry name" value="CheB_C"/>
</dbReference>
<feature type="active site" evidence="4">
    <location>
        <position position="272"/>
    </location>
</feature>
<feature type="active site" evidence="4">
    <location>
        <position position="152"/>
    </location>
</feature>
<dbReference type="PANTHER" id="PTHR42872">
    <property type="entry name" value="PROTEIN-GLUTAMATE METHYLESTERASE/PROTEIN-GLUTAMINE GLUTAMINASE"/>
    <property type="match status" value="1"/>
</dbReference>
<protein>
    <recommendedName>
        <fullName evidence="2">protein-glutamate methylesterase</fullName>
        <ecNumber evidence="2">3.1.1.61</ecNumber>
    </recommendedName>
</protein>
<dbReference type="GO" id="GO:0000156">
    <property type="term" value="F:phosphorelay response regulator activity"/>
    <property type="evidence" value="ECO:0007669"/>
    <property type="project" value="InterPro"/>
</dbReference>
<feature type="active site" evidence="4">
    <location>
        <position position="179"/>
    </location>
</feature>
<name>A0AAE3KBY2_9GAMM</name>
<evidence type="ECO:0000256" key="1">
    <source>
        <dbReference type="ARBA" id="ARBA00022801"/>
    </source>
</evidence>
<dbReference type="SUPFAM" id="SSF52738">
    <property type="entry name" value="Methylesterase CheB, C-terminal domain"/>
    <property type="match status" value="1"/>
</dbReference>
<evidence type="ECO:0000256" key="3">
    <source>
        <dbReference type="ARBA" id="ARBA00048267"/>
    </source>
</evidence>
<evidence type="ECO:0000256" key="4">
    <source>
        <dbReference type="PROSITE-ProRule" id="PRU00050"/>
    </source>
</evidence>
<dbReference type="PANTHER" id="PTHR42872:SF6">
    <property type="entry name" value="PROTEIN-GLUTAMATE METHYLESTERASE_PROTEIN-GLUTAMINE GLUTAMINASE"/>
    <property type="match status" value="1"/>
</dbReference>
<dbReference type="GO" id="GO:0008984">
    <property type="term" value="F:protein-glutamate methylesterase activity"/>
    <property type="evidence" value="ECO:0007669"/>
    <property type="project" value="UniProtKB-EC"/>
</dbReference>
<dbReference type="Gene3D" id="3.40.50.180">
    <property type="entry name" value="Methylesterase CheB, C-terminal domain"/>
    <property type="match status" value="1"/>
</dbReference>
<feature type="domain" description="CheB-type methylesterase" evidence="5">
    <location>
        <begin position="141"/>
        <end position="330"/>
    </location>
</feature>
<proteinExistence type="predicted"/>
<organism evidence="6 7">
    <name type="scientific">Natronocella acetinitrilica</name>
    <dbReference type="NCBI Taxonomy" id="414046"/>
    <lineage>
        <taxon>Bacteria</taxon>
        <taxon>Pseudomonadati</taxon>
        <taxon>Pseudomonadota</taxon>
        <taxon>Gammaproteobacteria</taxon>
        <taxon>Chromatiales</taxon>
        <taxon>Ectothiorhodospiraceae</taxon>
        <taxon>Natronocella</taxon>
    </lineage>
</organism>
<dbReference type="InterPro" id="IPR000673">
    <property type="entry name" value="Sig_transdc_resp-reg_Me-estase"/>
</dbReference>
<reference evidence="6" key="1">
    <citation type="submission" date="2022-03" db="EMBL/GenBank/DDBJ databases">
        <title>Genomic Encyclopedia of Type Strains, Phase III (KMG-III): the genomes of soil and plant-associated and newly described type strains.</title>
        <authorList>
            <person name="Whitman W."/>
        </authorList>
    </citation>
    <scope>NUCLEOTIDE SEQUENCE</scope>
    <source>
        <strain evidence="6">ANL 6-2</strain>
    </source>
</reference>
<gene>
    <name evidence="6" type="ORF">J2T57_002274</name>
</gene>
<evidence type="ECO:0000313" key="7">
    <source>
        <dbReference type="Proteomes" id="UP001205843"/>
    </source>
</evidence>
<dbReference type="RefSeq" id="WP_253478102.1">
    <property type="nucleotide sequence ID" value="NZ_JALJXV010000005.1"/>
</dbReference>
<keyword evidence="1 4" id="KW-0378">Hydrolase</keyword>
<comment type="caution">
    <text evidence="6">The sequence shown here is derived from an EMBL/GenBank/DDBJ whole genome shotgun (WGS) entry which is preliminary data.</text>
</comment>
<sequence length="334" mass="34463">MASGEPNSEQQTGAAVRVGLMADAEAGRDLRLGLERCGLKVERLPALPGGLRALDSARAQVLLVDLADASDTVFDALEELLENAPVPIVLNESGRAEQTGVWFRRLAAKLTGLAGGVAAPASARPLPAKQSEQRQPAGQQPAEPMVWVLGASFGGPEAVRRFFAALPGAPGAIFFLAQHIGDGFVELLASQLNRTTALRVVPARDGDVAEPGMVLVAPVNHVVRIGPEGTLRLEPDKAERSCRPSVDLLMQEVASRYGPRAGAIVFSGMGDDGALGVRAIAAAGGEVWAQDSGSSSVSSMPDCAAATGAVSRRGTPEELAGGLAAYLEHRAAAS</sequence>
<dbReference type="Pfam" id="PF01339">
    <property type="entry name" value="CheB_methylest"/>
    <property type="match status" value="1"/>
</dbReference>